<dbReference type="InterPro" id="IPR036291">
    <property type="entry name" value="NAD(P)-bd_dom_sf"/>
</dbReference>
<dbReference type="PANTHER" id="PTHR22604">
    <property type="entry name" value="OXIDOREDUCTASES"/>
    <property type="match status" value="1"/>
</dbReference>
<dbReference type="AlphaFoldDB" id="A0A382ZLJ7"/>
<dbReference type="Pfam" id="PF01408">
    <property type="entry name" value="GFO_IDH_MocA"/>
    <property type="match status" value="1"/>
</dbReference>
<dbReference type="Gene3D" id="3.40.50.720">
    <property type="entry name" value="NAD(P)-binding Rossmann-like Domain"/>
    <property type="match status" value="1"/>
</dbReference>
<dbReference type="InterPro" id="IPR000683">
    <property type="entry name" value="Gfo/Idh/MocA-like_OxRdtase_N"/>
</dbReference>
<accession>A0A382ZLJ7</accession>
<dbReference type="SUPFAM" id="SSF51735">
    <property type="entry name" value="NAD(P)-binding Rossmann-fold domains"/>
    <property type="match status" value="1"/>
</dbReference>
<keyword evidence="2" id="KW-0560">Oxidoreductase</keyword>
<feature type="domain" description="Gfo/Idh/MocA-like oxidoreductase N-terminal" evidence="3">
    <location>
        <begin position="8"/>
        <end position="121"/>
    </location>
</feature>
<dbReference type="PANTHER" id="PTHR22604:SF105">
    <property type="entry name" value="TRANS-1,2-DIHYDROBENZENE-1,2-DIOL DEHYDROGENASE"/>
    <property type="match status" value="1"/>
</dbReference>
<protein>
    <recommendedName>
        <fullName evidence="3">Gfo/Idh/MocA-like oxidoreductase N-terminal domain-containing protein</fullName>
    </recommendedName>
</protein>
<gene>
    <name evidence="4" type="ORF">METZ01_LOCUS449024</name>
</gene>
<dbReference type="GO" id="GO:0000166">
    <property type="term" value="F:nucleotide binding"/>
    <property type="evidence" value="ECO:0007669"/>
    <property type="project" value="InterPro"/>
</dbReference>
<feature type="non-terminal residue" evidence="4">
    <location>
        <position position="161"/>
    </location>
</feature>
<organism evidence="4">
    <name type="scientific">marine metagenome</name>
    <dbReference type="NCBI Taxonomy" id="408172"/>
    <lineage>
        <taxon>unclassified sequences</taxon>
        <taxon>metagenomes</taxon>
        <taxon>ecological metagenomes</taxon>
    </lineage>
</organism>
<name>A0A382ZLJ7_9ZZZZ</name>
<evidence type="ECO:0000313" key="4">
    <source>
        <dbReference type="EMBL" id="SVD96170.1"/>
    </source>
</evidence>
<dbReference type="InterPro" id="IPR050984">
    <property type="entry name" value="Gfo/Idh/MocA_domain"/>
</dbReference>
<dbReference type="EMBL" id="UINC01184792">
    <property type="protein sequence ID" value="SVD96170.1"/>
    <property type="molecule type" value="Genomic_DNA"/>
</dbReference>
<reference evidence="4" key="1">
    <citation type="submission" date="2018-05" db="EMBL/GenBank/DDBJ databases">
        <authorList>
            <person name="Lanie J.A."/>
            <person name="Ng W.-L."/>
            <person name="Kazmierczak K.M."/>
            <person name="Andrzejewski T.M."/>
            <person name="Davidsen T.M."/>
            <person name="Wayne K.J."/>
            <person name="Tettelin H."/>
            <person name="Glass J.I."/>
            <person name="Rusch D."/>
            <person name="Podicherti R."/>
            <person name="Tsui H.-C.T."/>
            <person name="Winkler M.E."/>
        </authorList>
    </citation>
    <scope>NUCLEOTIDE SEQUENCE</scope>
</reference>
<evidence type="ECO:0000256" key="1">
    <source>
        <dbReference type="ARBA" id="ARBA00010928"/>
    </source>
</evidence>
<proteinExistence type="inferred from homology"/>
<dbReference type="Gene3D" id="3.30.360.10">
    <property type="entry name" value="Dihydrodipicolinate Reductase, domain 2"/>
    <property type="match status" value="1"/>
</dbReference>
<evidence type="ECO:0000256" key="2">
    <source>
        <dbReference type="ARBA" id="ARBA00023002"/>
    </source>
</evidence>
<evidence type="ECO:0000259" key="3">
    <source>
        <dbReference type="Pfam" id="PF01408"/>
    </source>
</evidence>
<comment type="similarity">
    <text evidence="1">Belongs to the Gfo/Idh/MocA family.</text>
</comment>
<dbReference type="GO" id="GO:0016491">
    <property type="term" value="F:oxidoreductase activity"/>
    <property type="evidence" value="ECO:0007669"/>
    <property type="project" value="UniProtKB-KW"/>
</dbReference>
<sequence length="161" mass="17999">MKEGPTLGVGLWGLGKHAIHRVLPAIKSSETVRLVGVTSRNATTGSEAAEIFGCLYWNDPSEMLKDPNIEVVYLCTPIGLHGKMGKCVLRAGRHLWCEKSLTNSFEESTQLISLARQRDLALCETLMYQYHPQFDRLKDIVFSSDFGKIISLTSRFTIPEL</sequence>